<dbReference type="PANTHER" id="PTHR21060:SF15">
    <property type="entry name" value="ACETATE KINASE-RELATED"/>
    <property type="match status" value="1"/>
</dbReference>
<organism evidence="8 9">
    <name type="scientific">Candidatus Polarisedimenticola svalbardensis</name>
    <dbReference type="NCBI Taxonomy" id="2886004"/>
    <lineage>
        <taxon>Bacteria</taxon>
        <taxon>Pseudomonadati</taxon>
        <taxon>Acidobacteriota</taxon>
        <taxon>Candidatus Polarisedimenticolia</taxon>
        <taxon>Candidatus Polarisedimenticolales</taxon>
        <taxon>Candidatus Polarisedimenticolaceae</taxon>
        <taxon>Candidatus Polarisedimenticola</taxon>
    </lineage>
</organism>
<dbReference type="InterPro" id="IPR023865">
    <property type="entry name" value="Aliphatic_acid_kinase_CS"/>
</dbReference>
<feature type="site" description="Transition state stabilizer" evidence="6">
    <location>
        <position position="193"/>
    </location>
</feature>
<comment type="similarity">
    <text evidence="1 6 7">Belongs to the acetokinase family.</text>
</comment>
<feature type="binding site" evidence="6">
    <location>
        <begin position="296"/>
        <end position="298"/>
    </location>
    <ligand>
        <name>ATP</name>
        <dbReference type="ChEBI" id="CHEBI:30616"/>
    </ligand>
</feature>
<dbReference type="InterPro" id="IPR043129">
    <property type="entry name" value="ATPase_NBD"/>
</dbReference>
<dbReference type="SUPFAM" id="SSF53067">
    <property type="entry name" value="Actin-like ATPase domain"/>
    <property type="match status" value="2"/>
</dbReference>
<evidence type="ECO:0000256" key="2">
    <source>
        <dbReference type="ARBA" id="ARBA00022679"/>
    </source>
</evidence>
<comment type="function">
    <text evidence="6">Catalyzes the formation of acetyl phosphate from acetate and ATP. Can also catalyze the reverse reaction.</text>
</comment>
<evidence type="ECO:0000256" key="3">
    <source>
        <dbReference type="ARBA" id="ARBA00022741"/>
    </source>
</evidence>
<keyword evidence="2 6" id="KW-0808">Transferase</keyword>
<reference evidence="8 9" key="1">
    <citation type="submission" date="2020-08" db="EMBL/GenBank/DDBJ databases">
        <title>Acidobacteriota in marine sediments use diverse sulfur dissimilation pathways.</title>
        <authorList>
            <person name="Wasmund K."/>
        </authorList>
    </citation>
    <scope>NUCLEOTIDE SEQUENCE [LARGE SCALE GENOMIC DNA]</scope>
    <source>
        <strain evidence="8">MAG AM4</strain>
    </source>
</reference>
<dbReference type="AlphaFoldDB" id="A0A8J7C1P4"/>
<feature type="binding site" evidence="6">
    <location>
        <position position="400"/>
    </location>
    <ligand>
        <name>Mg(2+)</name>
        <dbReference type="ChEBI" id="CHEBI:18420"/>
    </ligand>
</feature>
<feature type="binding site" evidence="6">
    <location>
        <position position="103"/>
    </location>
    <ligand>
        <name>substrate</name>
    </ligand>
</feature>
<dbReference type="EC" id="2.7.2.1" evidence="6"/>
<evidence type="ECO:0000256" key="7">
    <source>
        <dbReference type="RuleBase" id="RU003835"/>
    </source>
</evidence>
<dbReference type="GO" id="GO:0005737">
    <property type="term" value="C:cytoplasm"/>
    <property type="evidence" value="ECO:0007669"/>
    <property type="project" value="UniProtKB-SubCell"/>
</dbReference>
<dbReference type="GO" id="GO:0006083">
    <property type="term" value="P:acetate metabolic process"/>
    <property type="evidence" value="ECO:0007669"/>
    <property type="project" value="TreeGrafter"/>
</dbReference>
<protein>
    <recommendedName>
        <fullName evidence="6">Acetate kinase</fullName>
        <ecNumber evidence="6">2.7.2.1</ecNumber>
    </recommendedName>
    <alternativeName>
        <fullName evidence="6">Acetokinase</fullName>
    </alternativeName>
</protein>
<accession>A0A8J7C1P4</accession>
<evidence type="ECO:0000256" key="4">
    <source>
        <dbReference type="ARBA" id="ARBA00022777"/>
    </source>
</evidence>
<feature type="binding site" evidence="6">
    <location>
        <begin position="345"/>
        <end position="349"/>
    </location>
    <ligand>
        <name>ATP</name>
        <dbReference type="ChEBI" id="CHEBI:30616"/>
    </ligand>
</feature>
<dbReference type="PANTHER" id="PTHR21060">
    <property type="entry name" value="ACETATE KINASE"/>
    <property type="match status" value="1"/>
</dbReference>
<feature type="site" description="Transition state stabilizer" evidence="6">
    <location>
        <position position="254"/>
    </location>
</feature>
<dbReference type="EMBL" id="JACXWD010000022">
    <property type="protein sequence ID" value="MBD3868100.1"/>
    <property type="molecule type" value="Genomic_DNA"/>
</dbReference>
<dbReference type="NCBIfam" id="TIGR00016">
    <property type="entry name" value="ackA"/>
    <property type="match status" value="1"/>
</dbReference>
<comment type="pathway">
    <text evidence="6">Metabolic intermediate biosynthesis; acetyl-CoA biosynthesis; acetyl-CoA from acetate: step 1/2.</text>
</comment>
<keyword evidence="4 6" id="KW-0418">Kinase</keyword>
<dbReference type="GO" id="GO:0006085">
    <property type="term" value="P:acetyl-CoA biosynthetic process"/>
    <property type="evidence" value="ECO:0007669"/>
    <property type="project" value="UniProtKB-UniRule"/>
</dbReference>
<dbReference type="InterPro" id="IPR000890">
    <property type="entry name" value="Aliphatic_acid_kin_short-chain"/>
</dbReference>
<keyword evidence="6" id="KW-0460">Magnesium</keyword>
<feature type="binding site" evidence="6">
    <location>
        <position position="7"/>
    </location>
    <ligand>
        <name>Mg(2+)</name>
        <dbReference type="ChEBI" id="CHEBI:18420"/>
    </ligand>
</feature>
<comment type="caution">
    <text evidence="8">The sequence shown here is derived from an EMBL/GenBank/DDBJ whole genome shotgun (WGS) entry which is preliminary data.</text>
</comment>
<dbReference type="Proteomes" id="UP000648239">
    <property type="component" value="Unassembled WGS sequence"/>
</dbReference>
<dbReference type="GO" id="GO:0008776">
    <property type="term" value="F:acetate kinase activity"/>
    <property type="evidence" value="ECO:0007669"/>
    <property type="project" value="UniProtKB-UniRule"/>
</dbReference>
<dbReference type="GO" id="GO:0005524">
    <property type="term" value="F:ATP binding"/>
    <property type="evidence" value="ECO:0007669"/>
    <property type="project" value="UniProtKB-KW"/>
</dbReference>
<name>A0A8J7C1P4_9BACT</name>
<feature type="active site" description="Proton donor/acceptor" evidence="6">
    <location>
        <position position="161"/>
    </location>
</feature>
<dbReference type="GO" id="GO:0000287">
    <property type="term" value="F:magnesium ion binding"/>
    <property type="evidence" value="ECO:0007669"/>
    <property type="project" value="UniProtKB-UniRule"/>
</dbReference>
<comment type="subunit">
    <text evidence="6">Homodimer.</text>
</comment>
<dbReference type="Gene3D" id="3.30.420.40">
    <property type="match status" value="2"/>
</dbReference>
<evidence type="ECO:0000256" key="1">
    <source>
        <dbReference type="ARBA" id="ARBA00008748"/>
    </source>
</evidence>
<feature type="binding site" evidence="6">
    <location>
        <begin position="221"/>
        <end position="225"/>
    </location>
    <ligand>
        <name>ATP</name>
        <dbReference type="ChEBI" id="CHEBI:30616"/>
    </ligand>
</feature>
<comment type="cofactor">
    <cofactor evidence="6">
        <name>Mg(2+)</name>
        <dbReference type="ChEBI" id="CHEBI:18420"/>
    </cofactor>
    <cofactor evidence="6">
        <name>Mn(2+)</name>
        <dbReference type="ChEBI" id="CHEBI:29035"/>
    </cofactor>
    <text evidence="6">Mg(2+). Can also accept Mn(2+).</text>
</comment>
<dbReference type="PROSITE" id="PS01075">
    <property type="entry name" value="ACETATE_KINASE_1"/>
    <property type="match status" value="1"/>
</dbReference>
<evidence type="ECO:0000313" key="8">
    <source>
        <dbReference type="EMBL" id="MBD3868100.1"/>
    </source>
</evidence>
<dbReference type="PIRSF" id="PIRSF000722">
    <property type="entry name" value="Acetate_prop_kin"/>
    <property type="match status" value="1"/>
</dbReference>
<evidence type="ECO:0000256" key="5">
    <source>
        <dbReference type="ARBA" id="ARBA00022840"/>
    </source>
</evidence>
<gene>
    <name evidence="6" type="primary">ackA</name>
    <name evidence="8" type="ORF">IFK94_08240</name>
</gene>
<dbReference type="InterPro" id="IPR004372">
    <property type="entry name" value="Ac/propionate_kinase"/>
</dbReference>
<proteinExistence type="inferred from homology"/>
<dbReference type="PRINTS" id="PR00471">
    <property type="entry name" value="ACETATEKNASE"/>
</dbReference>
<dbReference type="HAMAP" id="MF_00020">
    <property type="entry name" value="Acetate_kinase"/>
    <property type="match status" value="1"/>
</dbReference>
<dbReference type="Pfam" id="PF00871">
    <property type="entry name" value="Acetate_kinase"/>
    <property type="match status" value="1"/>
</dbReference>
<evidence type="ECO:0000313" key="9">
    <source>
        <dbReference type="Proteomes" id="UP000648239"/>
    </source>
</evidence>
<comment type="subcellular location">
    <subcellularLocation>
        <location evidence="6">Cytoplasm</location>
    </subcellularLocation>
</comment>
<dbReference type="CDD" id="cd24010">
    <property type="entry name" value="ASKHA_NBD_AcK_PK"/>
    <property type="match status" value="1"/>
</dbReference>
<keyword evidence="6" id="KW-0479">Metal-binding</keyword>
<dbReference type="UniPathway" id="UPA00340">
    <property type="reaction ID" value="UER00458"/>
</dbReference>
<feature type="binding site" evidence="6">
    <location>
        <position position="14"/>
    </location>
    <ligand>
        <name>ATP</name>
        <dbReference type="ChEBI" id="CHEBI:30616"/>
    </ligand>
</feature>
<evidence type="ECO:0000256" key="6">
    <source>
        <dbReference type="HAMAP-Rule" id="MF_00020"/>
    </source>
</evidence>
<keyword evidence="3 6" id="KW-0547">Nucleotide-binding</keyword>
<comment type="catalytic activity">
    <reaction evidence="6">
        <text>acetate + ATP = acetyl phosphate + ADP</text>
        <dbReference type="Rhea" id="RHEA:11352"/>
        <dbReference type="ChEBI" id="CHEBI:22191"/>
        <dbReference type="ChEBI" id="CHEBI:30089"/>
        <dbReference type="ChEBI" id="CHEBI:30616"/>
        <dbReference type="ChEBI" id="CHEBI:456216"/>
        <dbReference type="EC" id="2.7.2.1"/>
    </reaction>
</comment>
<sequence>MNVLVLNSGSSTVKFQIIETDLELIKKNADRRLAKGVLERIGSESLITFVAETKGKTKTKTKMAKPIRDHRAAIDEILRWIISPESKIDHITSLSDIHAVGHRVVHGGEQFKISCRINDEVLEGIEDNIELAPLHNPANLKGIRAVTELLGNGVPQVAVFDTSFHSTMPETSYLYGIPYHFYRRYKIRRYGFHGTSHRYVAYRYRKIRKIERERVNVITVHLGNGCSMCGIKRGDSQITSMGFTPLEGLLMGTRSGDLDPSILEFLSHKEGMRLNQIDTILNKQSGLLGLSGLTSDMRELLEEEAENQDRRARLAIDIFCGRVRRYIGAYFADLGGTNAVLFTGGIGENSPVIRERICEGLKCIGLKLDKKKNHGAKPGAETEISAKDSKPRVMVIPTNEELLIARDTVRVVKNAPRRW</sequence>
<keyword evidence="6" id="KW-0963">Cytoplasm</keyword>
<keyword evidence="5 6" id="KW-0067">ATP-binding</keyword>